<organism evidence="4 5">
    <name type="scientific">Christiangramia aestuarii</name>
    <dbReference type="NCBI Taxonomy" id="1028746"/>
    <lineage>
        <taxon>Bacteria</taxon>
        <taxon>Pseudomonadati</taxon>
        <taxon>Bacteroidota</taxon>
        <taxon>Flavobacteriia</taxon>
        <taxon>Flavobacteriales</taxon>
        <taxon>Flavobacteriaceae</taxon>
        <taxon>Christiangramia</taxon>
    </lineage>
</organism>
<accession>A0A7M3SWM5</accession>
<feature type="chain" id="PRO_5029705097" evidence="3">
    <location>
        <begin position="24"/>
        <end position="554"/>
    </location>
</feature>
<sequence>MNKLSISLLLLCLLVLGSCKDNKQEDNKPESKDTSMVSDDKDISKLVNQYAEVRLESDLSGLSENQKKMIPLLIEVAKITDDLFWYQAFGGQDSLMPKLQDMTSEYVNINYGPWDRLNNLEPFIKEYGPKPQAANFYPADMTKEGFNNADLENKQSLYTFIRRDENSKLKAVWYHEMFPEKLKKASDLLKQAAEMAEDPGFKKYLNLRAEAFLSDKYYESDVAWMQMKNNSIDMVTGPIETYEDRLFGFKAAYESYVLIKDKEWSERLARYVSFLPMLQSELPVDAKYKKDSPGTESDLNAYDVVYYAGDCNAGSKTIAINLPNDEKVQAEYGSRRLQLKNAMKAKYDKILIPISENLIVPEQRKNISFNAFFANTMFHEVAHGLGIKNTINGKGTVREALKEHAGALEEGKADVLGIYMITKLHDKGELKDVELKDYYVTFLASIFRSIRFGASSAHGKANMVRFNYFRDKGAFTQNGEGLYKVDEARFREAIDALSNDILVLQGDGDYEGTGRLLNESGQIDADLQTSLDKLSEKNIPVDIVFEQGTSVLGL</sequence>
<dbReference type="PROSITE" id="PS51257">
    <property type="entry name" value="PROKAR_LIPOPROTEIN"/>
    <property type="match status" value="1"/>
</dbReference>
<dbReference type="Proteomes" id="UP000460416">
    <property type="component" value="Unassembled WGS sequence"/>
</dbReference>
<dbReference type="PANTHER" id="PTHR23422:SF9">
    <property type="entry name" value="ZN-DEPENDENT HYDROLASE"/>
    <property type="match status" value="1"/>
</dbReference>
<evidence type="ECO:0000256" key="1">
    <source>
        <dbReference type="ARBA" id="ARBA00022723"/>
    </source>
</evidence>
<reference evidence="4 5" key="1">
    <citation type="submission" date="2019-07" db="EMBL/GenBank/DDBJ databases">
        <title>Gramella aestuarii sp. nov., isolated from a tidal flat, and emended description of Gramella echinicola.</title>
        <authorList>
            <person name="Liu L."/>
        </authorList>
    </citation>
    <scope>NUCLEOTIDE SEQUENCE [LARGE SCALE GENOMIC DNA]</scope>
    <source>
        <strain evidence="4 5">BS12</strain>
    </source>
</reference>
<dbReference type="EMBL" id="VJVW01000001">
    <property type="protein sequence ID" value="MUP41006.1"/>
    <property type="molecule type" value="Genomic_DNA"/>
</dbReference>
<gene>
    <name evidence="4" type="ORF">FLP08_00325</name>
</gene>
<proteinExistence type="predicted"/>
<dbReference type="Pfam" id="PF03571">
    <property type="entry name" value="Peptidase_M49"/>
    <property type="match status" value="1"/>
</dbReference>
<dbReference type="InterPro" id="IPR039461">
    <property type="entry name" value="Peptidase_M49"/>
</dbReference>
<dbReference type="GO" id="GO:0005737">
    <property type="term" value="C:cytoplasm"/>
    <property type="evidence" value="ECO:0007669"/>
    <property type="project" value="TreeGrafter"/>
</dbReference>
<dbReference type="PANTHER" id="PTHR23422">
    <property type="entry name" value="DIPEPTIDYL PEPTIDASE III-RELATED"/>
    <property type="match status" value="1"/>
</dbReference>
<feature type="signal peptide" evidence="3">
    <location>
        <begin position="1"/>
        <end position="23"/>
    </location>
</feature>
<evidence type="ECO:0000313" key="4">
    <source>
        <dbReference type="EMBL" id="MUP41006.1"/>
    </source>
</evidence>
<dbReference type="OrthoDB" id="9812747at2"/>
<protein>
    <submittedName>
        <fullName evidence="4">Zn-dependent hydrolase</fullName>
    </submittedName>
</protein>
<keyword evidence="3" id="KW-0732">Signal</keyword>
<dbReference type="GO" id="GO:0008239">
    <property type="term" value="F:dipeptidyl-peptidase activity"/>
    <property type="evidence" value="ECO:0007669"/>
    <property type="project" value="TreeGrafter"/>
</dbReference>
<evidence type="ECO:0000256" key="3">
    <source>
        <dbReference type="SAM" id="SignalP"/>
    </source>
</evidence>
<keyword evidence="2 4" id="KW-0378">Hydrolase</keyword>
<dbReference type="Gene3D" id="3.30.540.30">
    <property type="match status" value="2"/>
</dbReference>
<dbReference type="GO" id="GO:0046872">
    <property type="term" value="F:metal ion binding"/>
    <property type="evidence" value="ECO:0007669"/>
    <property type="project" value="UniProtKB-KW"/>
</dbReference>
<dbReference type="AlphaFoldDB" id="A0A7M3SWM5"/>
<dbReference type="RefSeq" id="WP_156272879.1">
    <property type="nucleotide sequence ID" value="NZ_BAABGI010000005.1"/>
</dbReference>
<keyword evidence="5" id="KW-1185">Reference proteome</keyword>
<evidence type="ECO:0000313" key="5">
    <source>
        <dbReference type="Proteomes" id="UP000460416"/>
    </source>
</evidence>
<name>A0A7M3SWM5_9FLAO</name>
<comment type="caution">
    <text evidence="4">The sequence shown here is derived from an EMBL/GenBank/DDBJ whole genome shotgun (WGS) entry which is preliminary data.</text>
</comment>
<evidence type="ECO:0000256" key="2">
    <source>
        <dbReference type="ARBA" id="ARBA00022801"/>
    </source>
</evidence>
<keyword evidence="1" id="KW-0479">Metal-binding</keyword>